<dbReference type="GeneTree" id="ENSGT00940000158667"/>
<feature type="chain" id="PRO_5044730311" evidence="1">
    <location>
        <begin position="32"/>
        <end position="133"/>
    </location>
</feature>
<sequence>MTVVGNPRSWSCQWLPILILLLGTALVQVYCHPHDCWRLPAFQCHLCGAVLHLCHSMGSGAVHFVRHPLLCLRHPAECGGLHLHCTHLLPVVWGGLPLVVAICAECWLHRPLHLPLLSFLLCPALQHVWGSTD</sequence>
<dbReference type="Bgee" id="ENSG00000100926">
    <property type="expression patterns" value="Expressed in stromal cell of endometrium and 114 other cell types or tissues"/>
</dbReference>
<reference evidence="2" key="4">
    <citation type="submission" date="2025-05" db="UniProtKB">
        <authorList>
            <consortium name="Ensembl"/>
        </authorList>
    </citation>
    <scope>IDENTIFICATION</scope>
</reference>
<dbReference type="OrthoDB" id="1666796at2759"/>
<feature type="non-terminal residue" evidence="2">
    <location>
        <position position="133"/>
    </location>
</feature>
<dbReference type="HGNC" id="HGNC:11864">
    <property type="gene designation" value="TM9SF1"/>
</dbReference>
<dbReference type="Antibodypedia" id="9042">
    <property type="antibodies" value="257 antibodies from 28 providers"/>
</dbReference>
<proteinExistence type="predicted"/>
<feature type="signal peptide" evidence="1">
    <location>
        <begin position="1"/>
        <end position="31"/>
    </location>
</feature>
<dbReference type="AlphaFoldDB" id="E9PP24"/>
<dbReference type="UCSC" id="uc059aaz.1">
    <property type="organism name" value="human"/>
</dbReference>
<keyword evidence="1" id="KW-0732">Signal</keyword>
<gene>
    <name evidence="2" type="primary">TM9SF1</name>
</gene>
<reference evidence="2 3" key="2">
    <citation type="journal article" date="2003" name="Nature">
        <title>The DNA sequence and analysis of human chromosome 14.</title>
        <authorList>
            <person name="Heilig R."/>
            <person name="Eckenberg R."/>
            <person name="Petit J.L."/>
            <person name="Fonknechten N."/>
            <person name="Da Silva C."/>
            <person name="Cattolico L."/>
            <person name="Levy M."/>
            <person name="Barbe V."/>
            <person name="de Berardinis V."/>
            <person name="Ureta-Vidal A."/>
            <person name="Pelletier E."/>
            <person name="Vico V."/>
            <person name="Anthouard V."/>
            <person name="Rowen L."/>
            <person name="Madan A."/>
            <person name="Qin S."/>
            <person name="Sun H."/>
            <person name="Du H."/>
            <person name="Pepin K."/>
            <person name="Artiguenave F."/>
            <person name="Robert C."/>
            <person name="Cruaud C."/>
            <person name="Bruls T."/>
            <person name="Jaillon O."/>
            <person name="Friedlander L."/>
            <person name="Samson G."/>
            <person name="Brottier P."/>
            <person name="Cure S."/>
            <person name="Segurens B."/>
            <person name="Aniere F."/>
            <person name="Samain S."/>
            <person name="Crespeau H."/>
            <person name="Abbasi N."/>
            <person name="Aiach N."/>
            <person name="Boscus D."/>
            <person name="Dickhoff R."/>
            <person name="Dors M."/>
            <person name="Dubois I."/>
            <person name="Friedman C."/>
            <person name="Gouyvenoux M."/>
            <person name="James R."/>
            <person name="Madan A."/>
            <person name="Mairey-Estrada B."/>
            <person name="Mangenot S."/>
            <person name="Martins N."/>
            <person name="Menard M."/>
            <person name="Oztas S."/>
            <person name="Ratcliffe A."/>
            <person name="Shaffer T."/>
            <person name="Trask B."/>
            <person name="Vacherie B."/>
            <person name="Bellemere C."/>
            <person name="Belser C."/>
            <person name="Besnard-Gonnet M."/>
            <person name="Bartol-Mavel D."/>
            <person name="Boutard M."/>
            <person name="Briez-Silla S."/>
            <person name="Combette S."/>
            <person name="Dufosse-Laurent V."/>
            <person name="Ferron C."/>
            <person name="Lechaplais C."/>
            <person name="Louesse C."/>
            <person name="Muselet D."/>
            <person name="Magdelenat G."/>
            <person name="Pateau E."/>
            <person name="Petit E."/>
            <person name="Sirvain-Trukniewicz P."/>
            <person name="Trybou A."/>
            <person name="Vega-Czarny N."/>
            <person name="Bataille E."/>
            <person name="Bluet E."/>
            <person name="Bordelais I."/>
            <person name="Dubois M."/>
            <person name="Dumont C."/>
            <person name="Guerin T."/>
            <person name="Haffray S."/>
            <person name="Hammadi R."/>
            <person name="Muanga J."/>
            <person name="Pellouin V."/>
            <person name="Robert D."/>
            <person name="Wunderle E."/>
            <person name="Gauguet G."/>
            <person name="Roy A."/>
            <person name="Sainte-Marthe L."/>
            <person name="Verdier J."/>
            <person name="Verdier-Discala C."/>
            <person name="Hillier L."/>
            <person name="Fulton L."/>
            <person name="McPherson J."/>
            <person name="Matsuda F."/>
            <person name="Wilson R."/>
            <person name="Scarpelli C."/>
            <person name="Gyapay G."/>
            <person name="Wincker P."/>
            <person name="Saurin W."/>
            <person name="Quetier F."/>
            <person name="Waterston R."/>
            <person name="Hood L."/>
            <person name="Weissenbach J."/>
        </authorList>
    </citation>
    <scope>NUCLEOTIDE SEQUENCE [LARGE SCALE GENOMIC DNA]</scope>
</reference>
<dbReference type="ChiTaRS" id="TM9SF1">
    <property type="organism name" value="human"/>
</dbReference>
<dbReference type="Ensembl" id="ENST00000644476.1">
    <property type="protein sequence ID" value="ENSP00000493769.1"/>
    <property type="gene ID" value="ENSG00000285465.2"/>
</dbReference>
<dbReference type="ProteomicsDB" id="22594"/>
<reference evidence="2" key="1">
    <citation type="journal article" date="2001" name="Nature">
        <title>Initial sequencing and analysis of the human genome.</title>
        <authorList>
            <consortium name="International Human Genome Sequencing Consortium"/>
            <person name="Lander E.S."/>
            <person name="Linton L.M."/>
            <person name="Birren B."/>
            <person name="Nusbaum C."/>
            <person name="Zody M.C."/>
            <person name="Baldwin J."/>
            <person name="Devon K."/>
            <person name="Dewar K."/>
            <person name="Doyle M."/>
            <person name="FitzHugh W."/>
            <person name="Funke R."/>
            <person name="Gage D."/>
            <person name="Harris K."/>
            <person name="Heaford A."/>
            <person name="Howland J."/>
            <person name="Kann L."/>
            <person name="Lehoczky J."/>
            <person name="LeVine R."/>
            <person name="McEwan P."/>
            <person name="McKernan K."/>
            <person name="Meldrim J."/>
            <person name="Mesirov J.P."/>
            <person name="Miranda C."/>
            <person name="Morris W."/>
            <person name="Naylor J."/>
            <person name="Raymond C."/>
            <person name="Rosetti M."/>
            <person name="Santos R."/>
            <person name="Sheridan A."/>
            <person name="Sougnez C."/>
            <person name="Stange-Thomann N."/>
            <person name="Stojanovic N."/>
            <person name="Subramanian A."/>
            <person name="Wyman D."/>
            <person name="Rogers J."/>
            <person name="Sulston J."/>
            <person name="Ainscough R."/>
            <person name="Beck S."/>
            <person name="Bentley D."/>
            <person name="Burton J."/>
            <person name="Clee C."/>
            <person name="Carter N."/>
            <person name="Coulson A."/>
            <person name="Deadman R."/>
            <person name="Deloukas P."/>
            <person name="Dunham A."/>
            <person name="Dunham I."/>
            <person name="Durbin R."/>
            <person name="French L."/>
            <person name="Grafham D."/>
            <person name="Gregory S."/>
            <person name="Hubbard T."/>
            <person name="Humphray S."/>
            <person name="Hunt A."/>
            <person name="Jones M."/>
            <person name="Lloyd C."/>
            <person name="McMurray A."/>
            <person name="Matthews L."/>
            <person name="Mercer S."/>
            <person name="Milne S."/>
            <person name="Mullikin J.C."/>
            <person name="Mungall A."/>
            <person name="Plumb R."/>
            <person name="Ross M."/>
            <person name="Shownkeen R."/>
            <person name="Sims S."/>
            <person name="Waterston R.H."/>
            <person name="Wilson R.K."/>
            <person name="Hillier L.W."/>
            <person name="McPherson J.D."/>
            <person name="Marra M.A."/>
            <person name="Mardis E.R."/>
            <person name="Fulton L.A."/>
            <person name="Chinwalla A.T."/>
            <person name="Pepin K.H."/>
            <person name="Gish W.R."/>
            <person name="Chissoe S.L."/>
            <person name="Wendl M.C."/>
            <person name="Delehaunty K.D."/>
            <person name="Miner T.L."/>
            <person name="Delehaunty A."/>
            <person name="Kramer J.B."/>
            <person name="Cook L.L."/>
            <person name="Fulton R.S."/>
            <person name="Johnson D.L."/>
            <person name="Minx P.J."/>
            <person name="Clifton S.W."/>
            <person name="Hawkins T."/>
            <person name="Branscomb E."/>
            <person name="Predki P."/>
            <person name="Richardson P."/>
            <person name="Wenning S."/>
            <person name="Slezak T."/>
            <person name="Doggett N."/>
            <person name="Cheng J.F."/>
            <person name="Olsen A."/>
            <person name="Lucas S."/>
            <person name="Elkin C."/>
            <person name="Uberbacher E."/>
            <person name="Frazier M."/>
            <person name="Gibbs R.A."/>
            <person name="Muzny D.M."/>
            <person name="Scherer S.E."/>
            <person name="Bouck J.B."/>
            <person name="Sodergren E.J."/>
            <person name="Worley K.C."/>
            <person name="Rives C.M."/>
            <person name="Gorrell J.H."/>
            <person name="Metzker M.L."/>
            <person name="Naylor S.L."/>
            <person name="Kucherlapati R.S."/>
            <person name="Nelson D.L."/>
            <person name="Weinstock G.M."/>
            <person name="Sakaki Y."/>
            <person name="Fujiyama A."/>
            <person name="Hattori M."/>
            <person name="Yada T."/>
            <person name="Toyoda A."/>
            <person name="Itoh T."/>
            <person name="Kawagoe C."/>
            <person name="Watanabe H."/>
            <person name="Totoki Y."/>
            <person name="Taylor T."/>
            <person name="Weissenbach J."/>
            <person name="Heilig R."/>
            <person name="Saurin W."/>
            <person name="Artiguenave F."/>
            <person name="Brottier P."/>
            <person name="Bruls T."/>
            <person name="Pelletier E."/>
            <person name="Robert C."/>
            <person name="Wincker P."/>
            <person name="Smith D.R."/>
            <person name="Doucette-Stamm L."/>
            <person name="Rubenfield M."/>
            <person name="Weinstock K."/>
            <person name="Lee H.M."/>
            <person name="Dubois J."/>
            <person name="Rosenthal A."/>
            <person name="Platzer M."/>
            <person name="Nyakatura G."/>
            <person name="Taudien S."/>
            <person name="Rump A."/>
            <person name="Yang H."/>
            <person name="Yu J."/>
            <person name="Wang J."/>
            <person name="Huang G."/>
            <person name="Gu J."/>
            <person name="Hood L."/>
            <person name="Rowen L."/>
            <person name="Madan A."/>
            <person name="Qin S."/>
            <person name="Davis R.W."/>
            <person name="Federspiel N.A."/>
            <person name="Abola A.P."/>
            <person name="Proctor M.J."/>
            <person name="Myers R.M."/>
            <person name="Schmutz J."/>
            <person name="Dickson M."/>
            <person name="Grimwood J."/>
            <person name="Cox D.R."/>
            <person name="Olson M.V."/>
            <person name="Kaul R."/>
            <person name="Raymond C."/>
            <person name="Shimizu N."/>
            <person name="Kawasaki K."/>
            <person name="Minoshima S."/>
            <person name="Evans G.A."/>
            <person name="Athanasiou M."/>
            <person name="Schultz R."/>
            <person name="Roe B.A."/>
            <person name="Chen F."/>
            <person name="Pan H."/>
            <person name="Ramser J."/>
            <person name="Lehrach H."/>
            <person name="Reinhardt R."/>
            <person name="McCombie W.R."/>
            <person name="de la Bastide M."/>
            <person name="Dedhia N."/>
            <person name="Blocker H."/>
            <person name="Hornischer K."/>
            <person name="Nordsiek G."/>
            <person name="Agarwala R."/>
            <person name="Aravind L."/>
            <person name="Bailey J.A."/>
            <person name="Bateman A."/>
            <person name="Batzoglou S."/>
            <person name="Birney E."/>
            <person name="Bork P."/>
            <person name="Brown D.G."/>
            <person name="Burge C.B."/>
            <person name="Cerutti L."/>
            <person name="Chen H.C."/>
            <person name="Church D."/>
            <person name="Clamp M."/>
            <person name="Copley R.R."/>
            <person name="Doerks T."/>
            <person name="Eddy S.R."/>
            <person name="Eichler E.E."/>
            <person name="Furey T.S."/>
            <person name="Galagan J."/>
            <person name="Gilbert J.G."/>
            <person name="Harmon C."/>
            <person name="Hayashizaki Y."/>
            <person name="Haussler D."/>
            <person name="Hermjakob H."/>
            <person name="Hokamp K."/>
            <person name="Jang W."/>
            <person name="Johnson L.S."/>
            <person name="Jones T.A."/>
            <person name="Kasif S."/>
            <person name="Kaspryzk A."/>
            <person name="Kennedy S."/>
            <person name="Kent W.J."/>
            <person name="Kitts P."/>
            <person name="Koonin E.V."/>
            <person name="Korf I."/>
            <person name="Kulp D."/>
            <person name="Lancet D."/>
            <person name="Lowe T.M."/>
            <person name="McLysaght A."/>
            <person name="Mikkelsen T."/>
            <person name="Moran J.V."/>
            <person name="Mulder N."/>
            <person name="Pollara V.J."/>
            <person name="Ponting C.P."/>
            <person name="Schuler G."/>
            <person name="Schultz J."/>
            <person name="Slater G."/>
            <person name="Smit A.F."/>
            <person name="Stupka E."/>
            <person name="Szustakowski J."/>
            <person name="Thierry-Mieg D."/>
            <person name="Thierry-Mieg J."/>
            <person name="Wagner L."/>
            <person name="Wallis J."/>
            <person name="Wheeler R."/>
            <person name="Williams A."/>
            <person name="Wolf Y.I."/>
            <person name="Wolfe K.H."/>
            <person name="Yang S.P."/>
            <person name="Yeh R.F."/>
            <person name="Collins F."/>
            <person name="Guyer M.S."/>
            <person name="Peterson J."/>
            <person name="Felsenfeld A."/>
            <person name="Wetterstrand K.A."/>
            <person name="Patrinos A."/>
            <person name="Morgan M.J."/>
            <person name="de Jong P."/>
            <person name="Catanese J.J."/>
            <person name="Osoegawa K."/>
            <person name="Shizuya H."/>
            <person name="Choi S."/>
            <person name="Chen Y.J."/>
        </authorList>
    </citation>
    <scope>NUCLEOTIDE SEQUENCE [LARGE SCALE GENOMIC DNA]</scope>
</reference>
<dbReference type="ExpressionAtlas" id="E9PP24">
    <property type="expression patterns" value="baseline and differential"/>
</dbReference>
<dbReference type="HOGENOM" id="CLU_1911385_0_0_1"/>
<accession>E9PP24</accession>
<dbReference type="VEuPathDB" id="HostDB:ENSG00000100926"/>
<reference evidence="2" key="3">
    <citation type="journal article" date="2004" name="Nature">
        <title>Finishing the euchromatic sequence of the human genome.</title>
        <authorList>
            <consortium name="International Human Genome Sequencing Consortium"/>
        </authorList>
    </citation>
    <scope>NUCLEOTIDE SEQUENCE [LARGE SCALE GENOMIC DNA]</scope>
</reference>
<protein>
    <submittedName>
        <fullName evidence="2">Transmembrane 9 superfamily member 1</fullName>
    </submittedName>
</protein>
<evidence type="ECO:0000313" key="3">
    <source>
        <dbReference type="Proteomes" id="UP000005640"/>
    </source>
</evidence>
<name>E9PP24_HUMAN</name>
<dbReference type="MassIVE" id="E9PP24"/>
<evidence type="ECO:0000313" key="2">
    <source>
        <dbReference type="Ensembl" id="ENSP00000436486.1"/>
    </source>
</evidence>
<keyword evidence="3" id="KW-1185">Reference proteome</keyword>
<evidence type="ECO:0000256" key="1">
    <source>
        <dbReference type="SAM" id="SignalP"/>
    </source>
</evidence>
<organism evidence="2 3">
    <name type="scientific">Homo sapiens</name>
    <name type="common">Human</name>
    <dbReference type="NCBI Taxonomy" id="9606"/>
    <lineage>
        <taxon>Eukaryota</taxon>
        <taxon>Metazoa</taxon>
        <taxon>Chordata</taxon>
        <taxon>Craniata</taxon>
        <taxon>Vertebrata</taxon>
        <taxon>Euteleostomi</taxon>
        <taxon>Mammalia</taxon>
        <taxon>Eutheria</taxon>
        <taxon>Euarchontoglires</taxon>
        <taxon>Primates</taxon>
        <taxon>Haplorrhini</taxon>
        <taxon>Catarrhini</taxon>
        <taxon>Hominidae</taxon>
        <taxon>Homo</taxon>
    </lineage>
</organism>
<dbReference type="OpenTargets" id="ENSG00000100926"/>
<dbReference type="EMBL" id="AL136295">
    <property type="status" value="NOT_ANNOTATED_CDS"/>
    <property type="molecule type" value="Genomic_DNA"/>
</dbReference>
<dbReference type="Ensembl" id="ENST00000532632.1">
    <property type="protein sequence ID" value="ENSP00000436486.1"/>
    <property type="gene ID" value="ENSG00000100926.15"/>
</dbReference>
<dbReference type="Proteomes" id="UP000005640">
    <property type="component" value="Chromosome 14"/>
</dbReference>